<evidence type="ECO:0000313" key="2">
    <source>
        <dbReference type="Proteomes" id="UP001153148"/>
    </source>
</evidence>
<dbReference type="EMBL" id="CAJPIN010000495">
    <property type="protein sequence ID" value="CAG2053581.1"/>
    <property type="molecule type" value="Genomic_DNA"/>
</dbReference>
<keyword evidence="2" id="KW-1185">Reference proteome</keyword>
<comment type="caution">
    <text evidence="1">The sequence shown here is derived from an EMBL/GenBank/DDBJ whole genome shotgun (WGS) entry which is preliminary data.</text>
</comment>
<gene>
    <name evidence="1" type="ORF">TPAB3V08_LOCUS632</name>
</gene>
<accession>A0ABN7NCJ6</accession>
<organism evidence="1 2">
    <name type="scientific">Timema podura</name>
    <name type="common">Walking stick</name>
    <dbReference type="NCBI Taxonomy" id="61482"/>
    <lineage>
        <taxon>Eukaryota</taxon>
        <taxon>Metazoa</taxon>
        <taxon>Ecdysozoa</taxon>
        <taxon>Arthropoda</taxon>
        <taxon>Hexapoda</taxon>
        <taxon>Insecta</taxon>
        <taxon>Pterygota</taxon>
        <taxon>Neoptera</taxon>
        <taxon>Polyneoptera</taxon>
        <taxon>Phasmatodea</taxon>
        <taxon>Timematodea</taxon>
        <taxon>Timematoidea</taxon>
        <taxon>Timematidae</taxon>
        <taxon>Timema</taxon>
    </lineage>
</organism>
<name>A0ABN7NCJ6_TIMPD</name>
<reference evidence="1" key="1">
    <citation type="submission" date="2021-03" db="EMBL/GenBank/DDBJ databases">
        <authorList>
            <person name="Tran Van P."/>
        </authorList>
    </citation>
    <scope>NUCLEOTIDE SEQUENCE</scope>
</reference>
<evidence type="ECO:0000313" key="1">
    <source>
        <dbReference type="EMBL" id="CAG2053581.1"/>
    </source>
</evidence>
<sequence>MAHRSNNSRNLEYNQDSAEYLLPQYMFNGAQEYNNRLCGCTDRLSLNKCCHSSNHDRIYPVRVNLILRDGVTELQFRRHCYQLSYNGLKSAMYTKREGYELGYLGYVVDVTSFTWHGGVGELKTIIDRIHSQHFLFLQIYCWRGVPDLNPLLILHAIFNILMRERRRADLLFTPF</sequence>
<proteinExistence type="predicted"/>
<protein>
    <submittedName>
        <fullName evidence="1">Uncharacterized protein</fullName>
    </submittedName>
</protein>
<dbReference type="Proteomes" id="UP001153148">
    <property type="component" value="Unassembled WGS sequence"/>
</dbReference>